<dbReference type="InterPro" id="IPR019775">
    <property type="entry name" value="WD40_repeat_CS"/>
</dbReference>
<feature type="repeat" description="WD" evidence="5">
    <location>
        <begin position="352"/>
        <end position="393"/>
    </location>
</feature>
<organism evidence="7 8">
    <name type="scientific">Protomyces lactucae-debilis</name>
    <dbReference type="NCBI Taxonomy" id="2754530"/>
    <lineage>
        <taxon>Eukaryota</taxon>
        <taxon>Fungi</taxon>
        <taxon>Dikarya</taxon>
        <taxon>Ascomycota</taxon>
        <taxon>Taphrinomycotina</taxon>
        <taxon>Taphrinomycetes</taxon>
        <taxon>Taphrinales</taxon>
        <taxon>Protomycetaceae</taxon>
        <taxon>Protomyces</taxon>
    </lineage>
</organism>
<dbReference type="InterPro" id="IPR020472">
    <property type="entry name" value="WD40_PAC1"/>
</dbReference>
<dbReference type="Pfam" id="PF08513">
    <property type="entry name" value="LisH"/>
    <property type="match status" value="1"/>
</dbReference>
<dbReference type="CDD" id="cd00200">
    <property type="entry name" value="WD40"/>
    <property type="match status" value="1"/>
</dbReference>
<dbReference type="InterPro" id="IPR015943">
    <property type="entry name" value="WD40/YVTN_repeat-like_dom_sf"/>
</dbReference>
<feature type="repeat" description="WD" evidence="5">
    <location>
        <begin position="439"/>
        <end position="480"/>
    </location>
</feature>
<dbReference type="RefSeq" id="XP_040724550.1">
    <property type="nucleotide sequence ID" value="XM_040871323.1"/>
</dbReference>
<feature type="repeat" description="WD" evidence="5">
    <location>
        <begin position="394"/>
        <end position="439"/>
    </location>
</feature>
<dbReference type="OrthoDB" id="1367865at2759"/>
<keyword evidence="3" id="KW-0677">Repeat</keyword>
<dbReference type="PROSITE" id="PS00678">
    <property type="entry name" value="WD_REPEATS_1"/>
    <property type="match status" value="1"/>
</dbReference>
<dbReference type="STRING" id="56484.A0A1Y2FDH5"/>
<dbReference type="PROSITE" id="PS50294">
    <property type="entry name" value="WD_REPEATS_REGION"/>
    <property type="match status" value="6"/>
</dbReference>
<dbReference type="PROSITE" id="PS50896">
    <property type="entry name" value="LISH"/>
    <property type="match status" value="1"/>
</dbReference>
<dbReference type="Proteomes" id="UP000193685">
    <property type="component" value="Unassembled WGS sequence"/>
</dbReference>
<feature type="repeat" description="WD" evidence="5">
    <location>
        <begin position="226"/>
        <end position="267"/>
    </location>
</feature>
<dbReference type="Gene3D" id="2.130.10.10">
    <property type="entry name" value="YVTN repeat-like/Quinoprotein amine dehydrogenase"/>
    <property type="match status" value="1"/>
</dbReference>
<name>A0A1Y2FDH5_PROLT</name>
<dbReference type="OMA" id="GENQPIK"/>
<evidence type="ECO:0000256" key="4">
    <source>
        <dbReference type="ARBA" id="ARBA00023242"/>
    </source>
</evidence>
<dbReference type="GeneID" id="63787922"/>
<proteinExistence type="predicted"/>
<comment type="caution">
    <text evidence="7">The sequence shown here is derived from an EMBL/GenBank/DDBJ whole genome shotgun (WGS) entry which is preliminary data.</text>
</comment>
<reference evidence="7 8" key="1">
    <citation type="submission" date="2016-07" db="EMBL/GenBank/DDBJ databases">
        <title>Pervasive Adenine N6-methylation of Active Genes in Fungi.</title>
        <authorList>
            <consortium name="DOE Joint Genome Institute"/>
            <person name="Mondo S.J."/>
            <person name="Dannebaum R.O."/>
            <person name="Kuo R.C."/>
            <person name="Labutti K."/>
            <person name="Haridas S."/>
            <person name="Kuo A."/>
            <person name="Salamov A."/>
            <person name="Ahrendt S.R."/>
            <person name="Lipzen A."/>
            <person name="Sullivan W."/>
            <person name="Andreopoulos W.B."/>
            <person name="Clum A."/>
            <person name="Lindquist E."/>
            <person name="Daum C."/>
            <person name="Ramamoorthy G.K."/>
            <person name="Gryganskyi A."/>
            <person name="Culley D."/>
            <person name="Magnuson J.K."/>
            <person name="James T.Y."/>
            <person name="O'Malley M.A."/>
            <person name="Stajich J.E."/>
            <person name="Spatafora J.W."/>
            <person name="Visel A."/>
            <person name="Grigoriev I.V."/>
        </authorList>
    </citation>
    <scope>NUCLEOTIDE SEQUENCE [LARGE SCALE GENOMIC DNA]</scope>
    <source>
        <strain evidence="7 8">12-1054</strain>
    </source>
</reference>
<dbReference type="PANTHER" id="PTHR22846:SF2">
    <property type="entry name" value="F-BOX-LIKE_WD REPEAT-CONTAINING PROTEIN EBI"/>
    <property type="match status" value="1"/>
</dbReference>
<dbReference type="SUPFAM" id="SSF50978">
    <property type="entry name" value="WD40 repeat-like"/>
    <property type="match status" value="1"/>
</dbReference>
<dbReference type="GO" id="GO:0006357">
    <property type="term" value="P:regulation of transcription by RNA polymerase II"/>
    <property type="evidence" value="ECO:0007669"/>
    <property type="project" value="TreeGrafter"/>
</dbReference>
<dbReference type="InterPro" id="IPR001680">
    <property type="entry name" value="WD40_rpt"/>
</dbReference>
<keyword evidence="4" id="KW-0539">Nucleus</keyword>
<evidence type="ECO:0000256" key="2">
    <source>
        <dbReference type="ARBA" id="ARBA00022574"/>
    </source>
</evidence>
<dbReference type="PRINTS" id="PR00320">
    <property type="entry name" value="GPROTEINBRPT"/>
</dbReference>
<evidence type="ECO:0000313" key="7">
    <source>
        <dbReference type="EMBL" id="ORY80905.1"/>
    </source>
</evidence>
<evidence type="ECO:0000256" key="6">
    <source>
        <dbReference type="SAM" id="MobiDB-lite"/>
    </source>
</evidence>
<dbReference type="PANTHER" id="PTHR22846">
    <property type="entry name" value="WD40 REPEAT PROTEIN"/>
    <property type="match status" value="1"/>
</dbReference>
<protein>
    <submittedName>
        <fullName evidence="7">WD40-repeat-containing domain protein</fullName>
    </submittedName>
</protein>
<dbReference type="GO" id="GO:0034967">
    <property type="term" value="C:Set3 complex"/>
    <property type="evidence" value="ECO:0007669"/>
    <property type="project" value="TreeGrafter"/>
</dbReference>
<dbReference type="AlphaFoldDB" id="A0A1Y2FDH5"/>
<dbReference type="Pfam" id="PF00400">
    <property type="entry name" value="WD40"/>
    <property type="match status" value="6"/>
</dbReference>
<sequence>MIHSDQVNYIVWRYLCESGFDHAAFSLKNEMRNADDLDRQWATRVPTGHLVNSLQRALMFEECLAQLDENGVEKEASEVIPSSLIPGVKGTSMTAAAIAGAANGTVKRKINTAAASAEGDKRRRTPPASPNGTSAAATSAMNGAKDVVMTDVARAPAQPKYPVKQLTDSDTISLEGHVDIVDHCLWHPSERQSLLTGSADGTVRMWQLPTKQGDAASSTTFSCLPSRTTDKSVTAIAWNNAGTMIAAGSFDGALRLWQAQNNMPVASPARFHTGPIFAVKFNKKGDALLTASGDGLIASWNTAAMTQPMQRWDLKSPVLDVEWIADALFISGSKDGRLFLWQLGRETSIRQFDGHQQDINVLKWNAVINLGATCSDDTTVRVWRADQAGATQVLQNHRSQVQSIEWAPNASGDKRLLASCSRDGQACIWDVVRGDLLHVLHHDRSLFTLSFSPARNLLACAGQAGEVSLWDADTGKMLATYKTQGMLHSVKFSNEGGRLALGRQRPTGAVLMLPAL</sequence>
<dbReference type="GO" id="GO:0003714">
    <property type="term" value="F:transcription corepressor activity"/>
    <property type="evidence" value="ECO:0007669"/>
    <property type="project" value="InterPro"/>
</dbReference>
<accession>A0A1Y2FDH5</accession>
<dbReference type="SMART" id="SM00320">
    <property type="entry name" value="WD40"/>
    <property type="match status" value="7"/>
</dbReference>
<feature type="region of interest" description="Disordered" evidence="6">
    <location>
        <begin position="113"/>
        <end position="141"/>
    </location>
</feature>
<feature type="compositionally biased region" description="Polar residues" evidence="6">
    <location>
        <begin position="130"/>
        <end position="141"/>
    </location>
</feature>
<dbReference type="InterPro" id="IPR036322">
    <property type="entry name" value="WD40_repeat_dom_sf"/>
</dbReference>
<evidence type="ECO:0000256" key="5">
    <source>
        <dbReference type="PROSITE-ProRule" id="PRU00221"/>
    </source>
</evidence>
<dbReference type="PROSITE" id="PS50082">
    <property type="entry name" value="WD_REPEATS_2"/>
    <property type="match status" value="6"/>
</dbReference>
<keyword evidence="2 5" id="KW-0853">WD repeat</keyword>
<evidence type="ECO:0000256" key="3">
    <source>
        <dbReference type="ARBA" id="ARBA00022737"/>
    </source>
</evidence>
<dbReference type="InterPro" id="IPR045183">
    <property type="entry name" value="Ebi-like"/>
</dbReference>
<evidence type="ECO:0000256" key="1">
    <source>
        <dbReference type="ARBA" id="ARBA00004123"/>
    </source>
</evidence>
<evidence type="ECO:0000313" key="8">
    <source>
        <dbReference type="Proteomes" id="UP000193685"/>
    </source>
</evidence>
<dbReference type="Gene3D" id="1.20.960.30">
    <property type="match status" value="1"/>
</dbReference>
<comment type="subcellular location">
    <subcellularLocation>
        <location evidence="1">Nucleus</location>
    </subcellularLocation>
</comment>
<keyword evidence="8" id="KW-1185">Reference proteome</keyword>
<feature type="repeat" description="WD" evidence="5">
    <location>
        <begin position="269"/>
        <end position="301"/>
    </location>
</feature>
<feature type="repeat" description="WD" evidence="5">
    <location>
        <begin position="174"/>
        <end position="216"/>
    </location>
</feature>
<dbReference type="EMBL" id="MCFI01000012">
    <property type="protein sequence ID" value="ORY80905.1"/>
    <property type="molecule type" value="Genomic_DNA"/>
</dbReference>
<gene>
    <name evidence="7" type="ORF">BCR37DRAFT_393550</name>
</gene>
<dbReference type="InterPro" id="IPR006594">
    <property type="entry name" value="LisH"/>
</dbReference>